<evidence type="ECO:0000313" key="3">
    <source>
        <dbReference type="Proteomes" id="UP000218209"/>
    </source>
</evidence>
<organism evidence="2 3">
    <name type="scientific">Porphyra umbilicalis</name>
    <name type="common">Purple laver</name>
    <name type="synonym">Red alga</name>
    <dbReference type="NCBI Taxonomy" id="2786"/>
    <lineage>
        <taxon>Eukaryota</taxon>
        <taxon>Rhodophyta</taxon>
        <taxon>Bangiophyceae</taxon>
        <taxon>Bangiales</taxon>
        <taxon>Bangiaceae</taxon>
        <taxon>Porphyra</taxon>
    </lineage>
</organism>
<dbReference type="Proteomes" id="UP000218209">
    <property type="component" value="Unassembled WGS sequence"/>
</dbReference>
<reference evidence="2 3" key="1">
    <citation type="submission" date="2017-03" db="EMBL/GenBank/DDBJ databases">
        <title>WGS assembly of Porphyra umbilicalis.</title>
        <authorList>
            <person name="Brawley S.H."/>
            <person name="Blouin N.A."/>
            <person name="Ficko-Blean E."/>
            <person name="Wheeler G.L."/>
            <person name="Lohr M."/>
            <person name="Goodson H.V."/>
            <person name="Jenkins J.W."/>
            <person name="Blaby-Haas C.E."/>
            <person name="Helliwell K.E."/>
            <person name="Chan C."/>
            <person name="Marriage T."/>
            <person name="Bhattacharya D."/>
            <person name="Klein A.S."/>
            <person name="Badis Y."/>
            <person name="Brodie J."/>
            <person name="Cao Y."/>
            <person name="Collen J."/>
            <person name="Dittami S.M."/>
            <person name="Gachon C.M."/>
            <person name="Green B.R."/>
            <person name="Karpowicz S."/>
            <person name="Kim J.W."/>
            <person name="Kudahl U."/>
            <person name="Lin S."/>
            <person name="Michel G."/>
            <person name="Mittag M."/>
            <person name="Olson B.J."/>
            <person name="Pangilinan J."/>
            <person name="Peng Y."/>
            <person name="Qiu H."/>
            <person name="Shu S."/>
            <person name="Singer J.T."/>
            <person name="Smith A.G."/>
            <person name="Sprecher B.N."/>
            <person name="Wagner V."/>
            <person name="Wang W."/>
            <person name="Wang Z.-Y."/>
            <person name="Yan J."/>
            <person name="Yarish C."/>
            <person name="Zoeuner-Riek S."/>
            <person name="Zhuang Y."/>
            <person name="Zou Y."/>
            <person name="Lindquist E.A."/>
            <person name="Grimwood J."/>
            <person name="Barry K."/>
            <person name="Rokhsar D.S."/>
            <person name="Schmutz J."/>
            <person name="Stiller J.W."/>
            <person name="Grossman A.R."/>
            <person name="Prochnik S.E."/>
        </authorList>
    </citation>
    <scope>NUCLEOTIDE SEQUENCE [LARGE SCALE GENOMIC DNA]</scope>
    <source>
        <strain evidence="2">4086291</strain>
    </source>
</reference>
<gene>
    <name evidence="2" type="ORF">BU14_0204s0030</name>
</gene>
<evidence type="ECO:0000313" key="2">
    <source>
        <dbReference type="EMBL" id="OSX76184.1"/>
    </source>
</evidence>
<proteinExistence type="predicted"/>
<evidence type="ECO:0000256" key="1">
    <source>
        <dbReference type="SAM" id="MobiDB-lite"/>
    </source>
</evidence>
<accession>A0A1X6P5S0</accession>
<protein>
    <submittedName>
        <fullName evidence="2">Uncharacterized protein</fullName>
    </submittedName>
</protein>
<name>A0A1X6P5S0_PORUM</name>
<feature type="region of interest" description="Disordered" evidence="1">
    <location>
        <begin position="1"/>
        <end position="22"/>
    </location>
</feature>
<dbReference type="AlphaFoldDB" id="A0A1X6P5S0"/>
<dbReference type="EMBL" id="KV918877">
    <property type="protein sequence ID" value="OSX76184.1"/>
    <property type="molecule type" value="Genomic_DNA"/>
</dbReference>
<sequence length="38" mass="4586">MRWPPLRLRPEKPGHPTHLHLRSRRSRHTVVIALHPLH</sequence>
<keyword evidence="3" id="KW-1185">Reference proteome</keyword>